<reference evidence="2 3" key="1">
    <citation type="submission" date="2008-07" db="EMBL/GenBank/DDBJ databases">
        <authorList>
            <person name="El-Sayed N."/>
            <person name="Caler E."/>
            <person name="Inman J."/>
            <person name="Amedeo P."/>
            <person name="Hass B."/>
            <person name="Wortman J."/>
        </authorList>
    </citation>
    <scope>NUCLEOTIDE SEQUENCE [LARGE SCALE GENOMIC DNA]</scope>
    <source>
        <strain evidence="3">ATCC 50983 / TXsc</strain>
    </source>
</reference>
<feature type="region of interest" description="Disordered" evidence="1">
    <location>
        <begin position="1"/>
        <end position="32"/>
    </location>
</feature>
<dbReference type="InterPro" id="IPR016024">
    <property type="entry name" value="ARM-type_fold"/>
</dbReference>
<proteinExistence type="predicted"/>
<organism evidence="3">
    <name type="scientific">Perkinsus marinus (strain ATCC 50983 / TXsc)</name>
    <dbReference type="NCBI Taxonomy" id="423536"/>
    <lineage>
        <taxon>Eukaryota</taxon>
        <taxon>Sar</taxon>
        <taxon>Alveolata</taxon>
        <taxon>Perkinsozoa</taxon>
        <taxon>Perkinsea</taxon>
        <taxon>Perkinsida</taxon>
        <taxon>Perkinsidae</taxon>
        <taxon>Perkinsus</taxon>
    </lineage>
</organism>
<accession>C5KAZ2</accession>
<sequence length="303" mass="33256">MRLLLERNEQSHDRVDELMPSEPRKVETGTHGRRRPCMLHQLLAIGLADVLPGEAVPALLQHLMKGVHNADLRAAVSTIDALHLILIHRASSFDKDTAAKMISTVFDNAEKLPSGSVLQQKVLACTQVLASTQFDSAISELLEVGEREFSQSQLHAIRVMVKEKSLLLRMLNSLTDILNNSFPSCDGQPNRMVTAATEALYVIFEVEDSVVTGALKRHVPEILITLLLRIASAPTIYLRKRAIEATMKMLEAVGKDSMALALHQQAAASVNARVFPPNSDNELNVEEVHPDGEVNDIIGIANS</sequence>
<dbReference type="AlphaFoldDB" id="C5KAZ2"/>
<feature type="compositionally biased region" description="Basic and acidic residues" evidence="1">
    <location>
        <begin position="1"/>
        <end position="30"/>
    </location>
</feature>
<name>C5KAZ2_PERM5</name>
<gene>
    <name evidence="2" type="ORF">Pmar_PMAR005226</name>
</gene>
<dbReference type="Proteomes" id="UP000007800">
    <property type="component" value="Unassembled WGS sequence"/>
</dbReference>
<dbReference type="InParanoid" id="C5KAZ2"/>
<keyword evidence="3" id="KW-1185">Reference proteome</keyword>
<evidence type="ECO:0000313" key="2">
    <source>
        <dbReference type="EMBL" id="EER18318.1"/>
    </source>
</evidence>
<dbReference type="GeneID" id="9049048"/>
<evidence type="ECO:0000313" key="3">
    <source>
        <dbReference type="Proteomes" id="UP000007800"/>
    </source>
</evidence>
<dbReference type="OrthoDB" id="422956at2759"/>
<dbReference type="SUPFAM" id="SSF48371">
    <property type="entry name" value="ARM repeat"/>
    <property type="match status" value="1"/>
</dbReference>
<evidence type="ECO:0000256" key="1">
    <source>
        <dbReference type="SAM" id="MobiDB-lite"/>
    </source>
</evidence>
<dbReference type="EMBL" id="GG671811">
    <property type="protein sequence ID" value="EER18318.1"/>
    <property type="molecule type" value="Genomic_DNA"/>
</dbReference>
<protein>
    <submittedName>
        <fullName evidence="2">Uncharacterized protein</fullName>
    </submittedName>
</protein>
<dbReference type="RefSeq" id="XP_002786522.1">
    <property type="nucleotide sequence ID" value="XM_002786476.1"/>
</dbReference>